<gene>
    <name evidence="2" type="ORF">CBR64_02290</name>
</gene>
<name>A0A1Y0HQR5_CELCE</name>
<protein>
    <recommendedName>
        <fullName evidence="4">Cell wall-binding repeat-containing protein</fullName>
    </recommendedName>
</protein>
<feature type="signal peptide" evidence="1">
    <location>
        <begin position="1"/>
        <end position="46"/>
    </location>
</feature>
<dbReference type="Gene3D" id="3.40.50.12090">
    <property type="match status" value="2"/>
</dbReference>
<evidence type="ECO:0000313" key="3">
    <source>
        <dbReference type="Proteomes" id="UP000196228"/>
    </source>
</evidence>
<evidence type="ECO:0008006" key="4">
    <source>
        <dbReference type="Google" id="ProtNLM"/>
    </source>
</evidence>
<sequence length="375" mass="37754">MHPNCLRTTATPHVFRRHPRVARRLVAVAGALALLLAAPTAASAGAAVDVRTTGAAGDDGAALGPADTDPVLNPTTARLAGADRYETAVAISRAGHPEGSPVVYVASGVGFADALSAGPAAAHAGGPLLLTPSSALPSVIRSEIERLAPEQIVVVGGEGAVSADVYAKLAALAPDIRRDSGPDRYATSRVVNERAFGGDGPFTVSLVATGRDYPDALSAGATAGAWGVPVILVDGLASRADAETKALLQRLGIRGVHIVGGTGAVTAGVEKDLGTVLVDGVARQAGRDRYETSVRVNAAVFGSADEALLATGGDFADALAGAALAGSVPMPLWVVPKTCVPKLTLGEGRYLGVTRYTLLGGRGALDDRVASLDQC</sequence>
<reference evidence="2 3" key="1">
    <citation type="submission" date="2017-05" db="EMBL/GenBank/DDBJ databases">
        <authorList>
            <person name="Song R."/>
            <person name="Chenine A.L."/>
            <person name="Ruprecht R.M."/>
        </authorList>
    </citation>
    <scope>NUCLEOTIDE SEQUENCE [LARGE SCALE GENOMIC DNA]</scope>
    <source>
        <strain evidence="2 3">PSBB019</strain>
    </source>
</reference>
<proteinExistence type="predicted"/>
<dbReference type="InterPro" id="IPR007253">
    <property type="entry name" value="Cell_wall-bd_2"/>
</dbReference>
<evidence type="ECO:0000256" key="1">
    <source>
        <dbReference type="SAM" id="SignalP"/>
    </source>
</evidence>
<keyword evidence="1" id="KW-0732">Signal</keyword>
<evidence type="ECO:0000313" key="2">
    <source>
        <dbReference type="EMBL" id="ARU50497.1"/>
    </source>
</evidence>
<dbReference type="InterPro" id="IPR051922">
    <property type="entry name" value="Bact_Sporulation_Assoc"/>
</dbReference>
<dbReference type="PANTHER" id="PTHR30032:SF8">
    <property type="entry name" value="GERMINATION-SPECIFIC N-ACETYLMURAMOYL-L-ALANINE AMIDASE"/>
    <property type="match status" value="1"/>
</dbReference>
<feature type="chain" id="PRO_5039538613" description="Cell wall-binding repeat-containing protein" evidence="1">
    <location>
        <begin position="47"/>
        <end position="375"/>
    </location>
</feature>
<organism evidence="2 3">
    <name type="scientific">Cellulosimicrobium cellulans</name>
    <name type="common">Arthrobacter luteus</name>
    <dbReference type="NCBI Taxonomy" id="1710"/>
    <lineage>
        <taxon>Bacteria</taxon>
        <taxon>Bacillati</taxon>
        <taxon>Actinomycetota</taxon>
        <taxon>Actinomycetes</taxon>
        <taxon>Micrococcales</taxon>
        <taxon>Promicromonosporaceae</taxon>
        <taxon>Cellulosimicrobium</taxon>
    </lineage>
</organism>
<dbReference type="KEGG" id="cceu:CBR64_02290"/>
<dbReference type="Proteomes" id="UP000196228">
    <property type="component" value="Chromosome"/>
</dbReference>
<dbReference type="PANTHER" id="PTHR30032">
    <property type="entry name" value="N-ACETYLMURAMOYL-L-ALANINE AMIDASE-RELATED"/>
    <property type="match status" value="1"/>
</dbReference>
<dbReference type="EMBL" id="CP021383">
    <property type="protein sequence ID" value="ARU50497.1"/>
    <property type="molecule type" value="Genomic_DNA"/>
</dbReference>
<dbReference type="Pfam" id="PF04122">
    <property type="entry name" value="CW_binding_2"/>
    <property type="match status" value="3"/>
</dbReference>
<dbReference type="AlphaFoldDB" id="A0A1Y0HQR5"/>
<accession>A0A1Y0HQR5</accession>